<comment type="caution">
    <text evidence="2">The sequence shown here is derived from an EMBL/GenBank/DDBJ whole genome shotgun (WGS) entry which is preliminary data.</text>
</comment>
<evidence type="ECO:0000313" key="2">
    <source>
        <dbReference type="EMBL" id="KAD2275733.1"/>
    </source>
</evidence>
<gene>
    <name evidence="2" type="ORF">E3N88_41504</name>
</gene>
<dbReference type="AlphaFoldDB" id="A0A5N6LMQ8"/>
<sequence length="204" mass="22918">MHLHDGRDKYANMQFNSHTVPPQDGRYNIDDSRNPGKRSVIDDLTEESRRHSGTGERVPPPRYPGDTSAGRRLPSLRAPLEQALAHVAFTRREAMRNGELSDEVAQLMSQHGQIVDVMQEHDGRITENRVAIEENHSMILASDAMLNAWAEQFIVEPPPEDGPQVEVEDLEEGDFDEDPNEDPEEDDDDGDADSDILHVTIDSD</sequence>
<reference evidence="2 3" key="1">
    <citation type="submission" date="2019-05" db="EMBL/GenBank/DDBJ databases">
        <title>Mikania micrantha, genome provides insights into the molecular mechanism of rapid growth.</title>
        <authorList>
            <person name="Liu B."/>
        </authorList>
    </citation>
    <scope>NUCLEOTIDE SEQUENCE [LARGE SCALE GENOMIC DNA]</scope>
    <source>
        <strain evidence="2">NLD-2019</strain>
        <tissue evidence="2">Leaf</tissue>
    </source>
</reference>
<proteinExistence type="predicted"/>
<dbReference type="Proteomes" id="UP000326396">
    <property type="component" value="Unassembled WGS sequence"/>
</dbReference>
<evidence type="ECO:0000313" key="3">
    <source>
        <dbReference type="Proteomes" id="UP000326396"/>
    </source>
</evidence>
<accession>A0A5N6LMQ8</accession>
<dbReference type="EMBL" id="SZYD01000027">
    <property type="protein sequence ID" value="KAD2275733.1"/>
    <property type="molecule type" value="Genomic_DNA"/>
</dbReference>
<name>A0A5N6LMQ8_9ASTR</name>
<feature type="region of interest" description="Disordered" evidence="1">
    <location>
        <begin position="12"/>
        <end position="73"/>
    </location>
</feature>
<feature type="region of interest" description="Disordered" evidence="1">
    <location>
        <begin position="156"/>
        <end position="204"/>
    </location>
</feature>
<evidence type="ECO:0000256" key="1">
    <source>
        <dbReference type="SAM" id="MobiDB-lite"/>
    </source>
</evidence>
<feature type="compositionally biased region" description="Acidic residues" evidence="1">
    <location>
        <begin position="166"/>
        <end position="194"/>
    </location>
</feature>
<organism evidence="2 3">
    <name type="scientific">Mikania micrantha</name>
    <name type="common">bitter vine</name>
    <dbReference type="NCBI Taxonomy" id="192012"/>
    <lineage>
        <taxon>Eukaryota</taxon>
        <taxon>Viridiplantae</taxon>
        <taxon>Streptophyta</taxon>
        <taxon>Embryophyta</taxon>
        <taxon>Tracheophyta</taxon>
        <taxon>Spermatophyta</taxon>
        <taxon>Magnoliopsida</taxon>
        <taxon>eudicotyledons</taxon>
        <taxon>Gunneridae</taxon>
        <taxon>Pentapetalae</taxon>
        <taxon>asterids</taxon>
        <taxon>campanulids</taxon>
        <taxon>Asterales</taxon>
        <taxon>Asteraceae</taxon>
        <taxon>Asteroideae</taxon>
        <taxon>Heliantheae alliance</taxon>
        <taxon>Eupatorieae</taxon>
        <taxon>Mikania</taxon>
    </lineage>
</organism>
<keyword evidence="3" id="KW-1185">Reference proteome</keyword>
<protein>
    <submittedName>
        <fullName evidence="2">Uncharacterized protein</fullName>
    </submittedName>
</protein>